<reference evidence="6 7" key="1">
    <citation type="submission" date="2014-07" db="EMBL/GenBank/DDBJ databases">
        <authorList>
            <person name="McCorrison J."/>
            <person name="Sanka R."/>
            <person name="Torralba M."/>
            <person name="Gillis M."/>
            <person name="Haft D.H."/>
            <person name="Methe B."/>
            <person name="Sutton G."/>
            <person name="Nelson K.E."/>
        </authorList>
    </citation>
    <scope>NUCLEOTIDE SEQUENCE [LARGE SCALE GENOMIC DNA]</scope>
    <source>
        <strain evidence="6 7">DNF00882</strain>
    </source>
</reference>
<evidence type="ECO:0000259" key="5">
    <source>
        <dbReference type="SMART" id="SM00563"/>
    </source>
</evidence>
<keyword evidence="4" id="KW-0812">Transmembrane</keyword>
<dbReference type="AlphaFoldDB" id="A0A096CXS2"/>
<gene>
    <name evidence="6" type="ORF">HMPREF0654_02610</name>
</gene>
<keyword evidence="2 6" id="KW-0808">Transferase</keyword>
<dbReference type="PANTHER" id="PTHR10434">
    <property type="entry name" value="1-ACYL-SN-GLYCEROL-3-PHOSPHATE ACYLTRANSFERASE"/>
    <property type="match status" value="1"/>
</dbReference>
<dbReference type="Proteomes" id="UP000029538">
    <property type="component" value="Unassembled WGS sequence"/>
</dbReference>
<evidence type="ECO:0000256" key="2">
    <source>
        <dbReference type="ARBA" id="ARBA00022679"/>
    </source>
</evidence>
<dbReference type="Pfam" id="PF01553">
    <property type="entry name" value="Acyltransferase"/>
    <property type="match status" value="1"/>
</dbReference>
<accession>A0A096CXS2</accession>
<keyword evidence="4" id="KW-0472">Membrane</keyword>
<evidence type="ECO:0000256" key="4">
    <source>
        <dbReference type="SAM" id="Phobius"/>
    </source>
</evidence>
<dbReference type="SMART" id="SM00563">
    <property type="entry name" value="PlsC"/>
    <property type="match status" value="1"/>
</dbReference>
<organism evidence="6 7">
    <name type="scientific">Prevotella disiens DNF00882</name>
    <dbReference type="NCBI Taxonomy" id="1401075"/>
    <lineage>
        <taxon>Bacteria</taxon>
        <taxon>Pseudomonadati</taxon>
        <taxon>Bacteroidota</taxon>
        <taxon>Bacteroidia</taxon>
        <taxon>Bacteroidales</taxon>
        <taxon>Prevotellaceae</taxon>
        <taxon>Prevotella</taxon>
    </lineage>
</organism>
<keyword evidence="4" id="KW-1133">Transmembrane helix</keyword>
<dbReference type="RefSeq" id="WP_004355101.1">
    <property type="nucleotide sequence ID" value="NZ_JRNR01000013.1"/>
</dbReference>
<dbReference type="EMBL" id="JRNR01000013">
    <property type="protein sequence ID" value="KGF50114.1"/>
    <property type="molecule type" value="Genomic_DNA"/>
</dbReference>
<protein>
    <submittedName>
        <fullName evidence="6">Acyl-phosphate glycerol 3-phosphate acyltransferase</fullName>
    </submittedName>
</protein>
<evidence type="ECO:0000313" key="7">
    <source>
        <dbReference type="Proteomes" id="UP000029538"/>
    </source>
</evidence>
<feature type="domain" description="Phospholipid/glycerol acyltransferase" evidence="5">
    <location>
        <begin position="88"/>
        <end position="202"/>
    </location>
</feature>
<sequence>MGNKKQTNTFLKAILTLLYRLYVLFIFLPLFVFFSVFIALVTTIGCLVGNIHFWGYYPGKLWGRFVVHALLLPVKVEGREHLNPKQSYVFVANHQGAFDIFLIYGFLGRNFKWMMKKGIRKIPFVGMACEYSKQIFVDKSGASKIKKTYDQARQTLQNGMSLVVFPEGARTFTGHLGIFRRGAFMLADELQLPVCPLTINGSFDVMPRMHDWHFPIWHPLTLTIHEPIMPKGKGAEYERETLKEAYEKVNAGLEPEYQGFVENPDQ</sequence>
<comment type="caution">
    <text evidence="6">The sequence shown here is derived from an EMBL/GenBank/DDBJ whole genome shotgun (WGS) entry which is preliminary data.</text>
</comment>
<dbReference type="InterPro" id="IPR002123">
    <property type="entry name" value="Plipid/glycerol_acylTrfase"/>
</dbReference>
<proteinExistence type="predicted"/>
<dbReference type="GO" id="GO:0003841">
    <property type="term" value="F:1-acylglycerol-3-phosphate O-acyltransferase activity"/>
    <property type="evidence" value="ECO:0007669"/>
    <property type="project" value="TreeGrafter"/>
</dbReference>
<evidence type="ECO:0000313" key="6">
    <source>
        <dbReference type="EMBL" id="KGF50114.1"/>
    </source>
</evidence>
<dbReference type="PANTHER" id="PTHR10434:SF66">
    <property type="entry name" value="PHOSPHOLIPID_GLYCEROL ACYLTRANSFERASE DOMAIN-CONTAINING PROTEIN"/>
    <property type="match status" value="1"/>
</dbReference>
<keyword evidence="3 6" id="KW-0012">Acyltransferase</keyword>
<name>A0A096CXS2_9BACT</name>
<comment type="pathway">
    <text evidence="1">Lipid metabolism.</text>
</comment>
<dbReference type="CDD" id="cd07989">
    <property type="entry name" value="LPLAT_AGPAT-like"/>
    <property type="match status" value="1"/>
</dbReference>
<feature type="transmembrane region" description="Helical" evidence="4">
    <location>
        <begin position="21"/>
        <end position="54"/>
    </location>
</feature>
<dbReference type="SUPFAM" id="SSF69593">
    <property type="entry name" value="Glycerol-3-phosphate (1)-acyltransferase"/>
    <property type="match status" value="1"/>
</dbReference>
<dbReference type="GO" id="GO:0006654">
    <property type="term" value="P:phosphatidic acid biosynthetic process"/>
    <property type="evidence" value="ECO:0007669"/>
    <property type="project" value="TreeGrafter"/>
</dbReference>
<evidence type="ECO:0000256" key="3">
    <source>
        <dbReference type="ARBA" id="ARBA00023315"/>
    </source>
</evidence>
<evidence type="ECO:0000256" key="1">
    <source>
        <dbReference type="ARBA" id="ARBA00005189"/>
    </source>
</evidence>